<dbReference type="STRING" id="104259.A0A0F7U4F5"/>
<dbReference type="Proteomes" id="UP000042958">
    <property type="component" value="Unassembled WGS sequence"/>
</dbReference>
<evidence type="ECO:0008006" key="6">
    <source>
        <dbReference type="Google" id="ProtNLM"/>
    </source>
</evidence>
<gene>
    <name evidence="4" type="ORF">PMG11_10794</name>
</gene>
<dbReference type="PRINTS" id="PR00080">
    <property type="entry name" value="SDRFAMILY"/>
</dbReference>
<dbReference type="CDD" id="cd05233">
    <property type="entry name" value="SDR_c"/>
    <property type="match status" value="1"/>
</dbReference>
<evidence type="ECO:0000313" key="4">
    <source>
        <dbReference type="EMBL" id="CEJ62292.1"/>
    </source>
</evidence>
<dbReference type="InterPro" id="IPR036291">
    <property type="entry name" value="NAD(P)-bd_dom_sf"/>
</dbReference>
<evidence type="ECO:0000256" key="3">
    <source>
        <dbReference type="ARBA" id="ARBA00023002"/>
    </source>
</evidence>
<dbReference type="Gene3D" id="3.40.50.720">
    <property type="entry name" value="NAD(P)-binding Rossmann-like Domain"/>
    <property type="match status" value="1"/>
</dbReference>
<dbReference type="SUPFAM" id="SSF51735">
    <property type="entry name" value="NAD(P)-binding Rossmann-fold domains"/>
    <property type="match status" value="1"/>
</dbReference>
<evidence type="ECO:0000256" key="2">
    <source>
        <dbReference type="ARBA" id="ARBA00022857"/>
    </source>
</evidence>
<dbReference type="PRINTS" id="PR00081">
    <property type="entry name" value="GDHRDH"/>
</dbReference>
<dbReference type="OrthoDB" id="5840532at2759"/>
<sequence>MPCQVKGTAFITGGGSGIGKATAQAFAENGIQSIALVDLNIPLLEKTRDELLAQFPAINVEALQANVADEASVEDAVRKTIECFGSIDIGINCAGISGMPTPTDRMTLAEWQKVIDVNQTGVWLCQRALIRQMLRQESRGSREGRGVIVNVSSMFGVSGPPGPFDIPHYTAAKHAVVGLTKMDAKAYSRQGIRINAICPGFVDTPIIKQQIESGSMNPAFEMTPLGRPAQVEEISDAILFLSCPMSSYMCGAALVVDGGFTV</sequence>
<evidence type="ECO:0000313" key="5">
    <source>
        <dbReference type="Proteomes" id="UP000042958"/>
    </source>
</evidence>
<evidence type="ECO:0000256" key="1">
    <source>
        <dbReference type="ARBA" id="ARBA00006484"/>
    </source>
</evidence>
<dbReference type="InterPro" id="IPR002347">
    <property type="entry name" value="SDR_fam"/>
</dbReference>
<protein>
    <recommendedName>
        <fullName evidence="6">Short chain dehydrogenase/reductase family oxidoreductase</fullName>
    </recommendedName>
</protein>
<proteinExistence type="inferred from homology"/>
<dbReference type="FunFam" id="3.40.50.720:FF:000084">
    <property type="entry name" value="Short-chain dehydrogenase reductase"/>
    <property type="match status" value="1"/>
</dbReference>
<dbReference type="PANTHER" id="PTHR42760:SF115">
    <property type="entry name" value="3-OXOACYL-[ACYL-CARRIER-PROTEIN] REDUCTASE FABG"/>
    <property type="match status" value="1"/>
</dbReference>
<accession>A0A0F7U4F5</accession>
<dbReference type="GO" id="GO:0016616">
    <property type="term" value="F:oxidoreductase activity, acting on the CH-OH group of donors, NAD or NADP as acceptor"/>
    <property type="evidence" value="ECO:0007669"/>
    <property type="project" value="TreeGrafter"/>
</dbReference>
<dbReference type="PANTHER" id="PTHR42760">
    <property type="entry name" value="SHORT-CHAIN DEHYDROGENASES/REDUCTASES FAMILY MEMBER"/>
    <property type="match status" value="1"/>
</dbReference>
<organism evidence="4 5">
    <name type="scientific">Penicillium brasilianum</name>
    <dbReference type="NCBI Taxonomy" id="104259"/>
    <lineage>
        <taxon>Eukaryota</taxon>
        <taxon>Fungi</taxon>
        <taxon>Dikarya</taxon>
        <taxon>Ascomycota</taxon>
        <taxon>Pezizomycotina</taxon>
        <taxon>Eurotiomycetes</taxon>
        <taxon>Eurotiomycetidae</taxon>
        <taxon>Eurotiales</taxon>
        <taxon>Aspergillaceae</taxon>
        <taxon>Penicillium</taxon>
    </lineage>
</organism>
<dbReference type="EMBL" id="CDHK01000015">
    <property type="protein sequence ID" value="CEJ62292.1"/>
    <property type="molecule type" value="Genomic_DNA"/>
</dbReference>
<keyword evidence="5" id="KW-1185">Reference proteome</keyword>
<dbReference type="AlphaFoldDB" id="A0A0F7U4F5"/>
<comment type="similarity">
    <text evidence="1">Belongs to the short-chain dehydrogenases/reductases (SDR) family.</text>
</comment>
<dbReference type="Pfam" id="PF13561">
    <property type="entry name" value="adh_short_C2"/>
    <property type="match status" value="1"/>
</dbReference>
<reference evidence="5" key="1">
    <citation type="journal article" date="2015" name="Genome Announc.">
        <title>Draft genome sequence of the fungus Penicillium brasilianum MG11.</title>
        <authorList>
            <person name="Horn F."/>
            <person name="Linde J."/>
            <person name="Mattern D.J."/>
            <person name="Walther G."/>
            <person name="Guthke R."/>
            <person name="Brakhage A.A."/>
            <person name="Valiante V."/>
        </authorList>
    </citation>
    <scope>NUCLEOTIDE SEQUENCE [LARGE SCALE GENOMIC DNA]</scope>
    <source>
        <strain evidence="5">MG11</strain>
    </source>
</reference>
<keyword evidence="2" id="KW-0521">NADP</keyword>
<name>A0A0F7U4F5_PENBI</name>
<keyword evidence="3" id="KW-0560">Oxidoreductase</keyword>